<dbReference type="Gene3D" id="3.40.50.300">
    <property type="entry name" value="P-loop containing nucleotide triphosphate hydrolases"/>
    <property type="match status" value="1"/>
</dbReference>
<proteinExistence type="inferred from homology"/>
<dbReference type="GO" id="GO:0035999">
    <property type="term" value="P:tetrahydrofolate interconversion"/>
    <property type="evidence" value="ECO:0007669"/>
    <property type="project" value="UniProtKB-UniRule"/>
</dbReference>
<keyword evidence="4 8" id="KW-0547">Nucleotide-binding</keyword>
<dbReference type="CDD" id="cd00477">
    <property type="entry name" value="FTHFS"/>
    <property type="match status" value="1"/>
</dbReference>
<dbReference type="EC" id="6.3.4.3" evidence="8"/>
<evidence type="ECO:0000256" key="3">
    <source>
        <dbReference type="ARBA" id="ARBA00022598"/>
    </source>
</evidence>
<dbReference type="OrthoDB" id="9761733at2"/>
<dbReference type="AlphaFoldDB" id="A0A1H3NI01"/>
<accession>A0A1H3NI01</accession>
<dbReference type="EMBL" id="FNQE01000010">
    <property type="protein sequence ID" value="SDY88521.1"/>
    <property type="molecule type" value="Genomic_DNA"/>
</dbReference>
<dbReference type="HAMAP" id="MF_01543">
    <property type="entry name" value="FTHFS"/>
    <property type="match status" value="1"/>
</dbReference>
<dbReference type="InterPro" id="IPR020628">
    <property type="entry name" value="Formate_THF_ligase_CS"/>
</dbReference>
<dbReference type="InterPro" id="IPR027417">
    <property type="entry name" value="P-loop_NTPase"/>
</dbReference>
<dbReference type="Proteomes" id="UP000198625">
    <property type="component" value="Unassembled WGS sequence"/>
</dbReference>
<reference evidence="9 10" key="1">
    <citation type="submission" date="2016-10" db="EMBL/GenBank/DDBJ databases">
        <authorList>
            <person name="de Groot N.N."/>
        </authorList>
    </citation>
    <scope>NUCLEOTIDE SEQUENCE [LARGE SCALE GENOMIC DNA]</scope>
    <source>
        <strain evidence="9 10">DSM 21650</strain>
    </source>
</reference>
<evidence type="ECO:0000256" key="4">
    <source>
        <dbReference type="ARBA" id="ARBA00022741"/>
    </source>
</evidence>
<dbReference type="Gene3D" id="3.30.1510.10">
    <property type="entry name" value="Domain 2, N(10)-formyltetrahydrofolate synthetase"/>
    <property type="match status" value="1"/>
</dbReference>
<keyword evidence="10" id="KW-1185">Reference proteome</keyword>
<evidence type="ECO:0000256" key="2">
    <source>
        <dbReference type="ARBA" id="ARBA00022563"/>
    </source>
</evidence>
<evidence type="ECO:0000313" key="10">
    <source>
        <dbReference type="Proteomes" id="UP000198625"/>
    </source>
</evidence>
<dbReference type="Pfam" id="PF01268">
    <property type="entry name" value="FTHFS"/>
    <property type="match status" value="1"/>
</dbReference>
<dbReference type="NCBIfam" id="NF010030">
    <property type="entry name" value="PRK13505.1"/>
    <property type="match status" value="1"/>
</dbReference>
<dbReference type="FunFam" id="3.10.410.10:FF:000001">
    <property type="entry name" value="Putative formate--tetrahydrofolate ligase"/>
    <property type="match status" value="1"/>
</dbReference>
<comment type="pathway">
    <text evidence="1 8">One-carbon metabolism; tetrahydrofolate interconversion.</text>
</comment>
<dbReference type="Gene3D" id="3.10.410.10">
    <property type="entry name" value="Formyltetrahydrofolate synthetase, domain 3"/>
    <property type="match status" value="1"/>
</dbReference>
<keyword evidence="2 8" id="KW-0554">One-carbon metabolism</keyword>
<dbReference type="RefSeq" id="WP_091728430.1">
    <property type="nucleotide sequence ID" value="NZ_FNQE01000010.1"/>
</dbReference>
<dbReference type="UniPathway" id="UPA00193"/>
<dbReference type="InterPro" id="IPR000559">
    <property type="entry name" value="Formate_THF_ligase"/>
</dbReference>
<dbReference type="FunFam" id="3.30.1510.10:FF:000001">
    <property type="entry name" value="Formate--tetrahydrofolate ligase"/>
    <property type="match status" value="1"/>
</dbReference>
<evidence type="ECO:0000256" key="6">
    <source>
        <dbReference type="ARBA" id="ARBA00049033"/>
    </source>
</evidence>
<dbReference type="GO" id="GO:0004329">
    <property type="term" value="F:formate-tetrahydrofolate ligase activity"/>
    <property type="evidence" value="ECO:0007669"/>
    <property type="project" value="UniProtKB-UniRule"/>
</dbReference>
<protein>
    <recommendedName>
        <fullName evidence="8">Formate--tetrahydrofolate ligase</fullName>
        <ecNumber evidence="8">6.3.4.3</ecNumber>
    </recommendedName>
    <alternativeName>
        <fullName evidence="8">Formyltetrahydrofolate synthetase</fullName>
        <shortName evidence="8">FHS</shortName>
        <shortName evidence="8">FTHFS</shortName>
    </alternativeName>
</protein>
<evidence type="ECO:0000313" key="9">
    <source>
        <dbReference type="EMBL" id="SDY88521.1"/>
    </source>
</evidence>
<gene>
    <name evidence="8" type="primary">fhs</name>
    <name evidence="9" type="ORF">SAMN05660462_01138</name>
</gene>
<evidence type="ECO:0000256" key="7">
    <source>
        <dbReference type="ARBA" id="ARBA00061363"/>
    </source>
</evidence>
<keyword evidence="3 8" id="KW-0436">Ligase</keyword>
<feature type="binding site" evidence="8">
    <location>
        <begin position="65"/>
        <end position="72"/>
    </location>
    <ligand>
        <name>ATP</name>
        <dbReference type="ChEBI" id="CHEBI:30616"/>
    </ligand>
</feature>
<name>A0A1H3NI01_9FIRM</name>
<dbReference type="STRING" id="415015.SAMN05660462_01138"/>
<comment type="similarity">
    <text evidence="7 8">Belongs to the formate--tetrahydrofolate ligase family.</text>
</comment>
<evidence type="ECO:0000256" key="8">
    <source>
        <dbReference type="HAMAP-Rule" id="MF_01543"/>
    </source>
</evidence>
<dbReference type="SUPFAM" id="SSF52540">
    <property type="entry name" value="P-loop containing nucleoside triphosphate hydrolases"/>
    <property type="match status" value="1"/>
</dbReference>
<dbReference type="PROSITE" id="PS00722">
    <property type="entry name" value="FTHFS_2"/>
    <property type="match status" value="1"/>
</dbReference>
<keyword evidence="5 8" id="KW-0067">ATP-binding</keyword>
<organism evidence="9 10">
    <name type="scientific">Proteiniborus ethanoligenes</name>
    <dbReference type="NCBI Taxonomy" id="415015"/>
    <lineage>
        <taxon>Bacteria</taxon>
        <taxon>Bacillati</taxon>
        <taxon>Bacillota</taxon>
        <taxon>Clostridia</taxon>
        <taxon>Eubacteriales</taxon>
        <taxon>Proteiniborus</taxon>
    </lineage>
</organism>
<dbReference type="PROSITE" id="PS00721">
    <property type="entry name" value="FTHFS_1"/>
    <property type="match status" value="1"/>
</dbReference>
<evidence type="ECO:0000256" key="5">
    <source>
        <dbReference type="ARBA" id="ARBA00022840"/>
    </source>
</evidence>
<comment type="catalytic activity">
    <reaction evidence="6 8">
        <text>(6S)-5,6,7,8-tetrahydrofolate + formate + ATP = (6R)-10-formyltetrahydrofolate + ADP + phosphate</text>
        <dbReference type="Rhea" id="RHEA:20221"/>
        <dbReference type="ChEBI" id="CHEBI:15740"/>
        <dbReference type="ChEBI" id="CHEBI:30616"/>
        <dbReference type="ChEBI" id="CHEBI:43474"/>
        <dbReference type="ChEBI" id="CHEBI:57453"/>
        <dbReference type="ChEBI" id="CHEBI:195366"/>
        <dbReference type="ChEBI" id="CHEBI:456216"/>
        <dbReference type="EC" id="6.3.4.3"/>
    </reaction>
</comment>
<dbReference type="GO" id="GO:0005524">
    <property type="term" value="F:ATP binding"/>
    <property type="evidence" value="ECO:0007669"/>
    <property type="project" value="UniProtKB-UniRule"/>
</dbReference>
<sequence length="556" mass="59100">MKTDVQIAQEATMKPISEVAESIGLLEDELELYGKYKAKVSLGVFDRLKDKPDGKLILVTAINPTPAGEGKTTTNIGLSMGLNKLGKKTITALREPSLGPSFGVKGGAAGGGYAQVVPMEDINLHFTGDFHAITSAHSLLAALLDNHIHQGNALNIDTRRIAWKRVVDMNDRALRNIVIGLGGRTEGVPRQDGFDITVASEIMAILCLANDLDDLKERLGNMVVAYNLEGEPVRAKDLEATGALALILKDAIKPNLVQTLENTPALIHGGPFANIAHGCNSILATKMALKLGDYAVTEAGFGADLGAEKFFDIKCRFAGLKPAAAVIVATVRALKMHGGVAKADLGTENLNALEKGLENLEKHIENVGKFGVPSVVAINKFPTDTQAELDLVFQKVKALGAEVAISDVWANGGEGGVELAKKVIEVVESKESNFKTLYDVELPIKEKIEKIAKEVYGADGVTFTKGAEKMIKTLEGLGLDKMPICMAKTQYSLSDDASLLGRPSGFNITVRELRLSAGAGFIVALTGEVMTMPGLPKVPAANKMDILPDGTIVGLF</sequence>
<evidence type="ECO:0000256" key="1">
    <source>
        <dbReference type="ARBA" id="ARBA00004777"/>
    </source>
</evidence>